<feature type="signal peptide" evidence="1">
    <location>
        <begin position="1"/>
        <end position="28"/>
    </location>
</feature>
<evidence type="ECO:0008006" key="4">
    <source>
        <dbReference type="Google" id="ProtNLM"/>
    </source>
</evidence>
<dbReference type="AlphaFoldDB" id="A0A428YZA6"/>
<proteinExistence type="predicted"/>
<comment type="caution">
    <text evidence="2">The sequence shown here is derived from an EMBL/GenBank/DDBJ whole genome shotgun (WGS) entry which is preliminary data.</text>
</comment>
<sequence>MRPLRPIRIVILVAVLALSACGSSEVNEADLRSALHRKLRLDKDRMRVEIGPAVPGLLVFHAYDPKDPRSNATGVYDGDLHFDFDENVSLVLKALGYGEREVDPKVVAGAVGKLEGNPGTPFLTDFAIEQSGNPAVMTLPQVVTVDGQQVVEYWNMTSRRPFWRSRILRKPGGTFEVRQELPGGR</sequence>
<keyword evidence="1" id="KW-0732">Signal</keyword>
<dbReference type="Proteomes" id="UP000287547">
    <property type="component" value="Unassembled WGS sequence"/>
</dbReference>
<protein>
    <recommendedName>
        <fullName evidence="4">Lipoprotein</fullName>
    </recommendedName>
</protein>
<gene>
    <name evidence="2" type="ORF">DMH04_36350</name>
</gene>
<dbReference type="PROSITE" id="PS51257">
    <property type="entry name" value="PROKAR_LIPOPROTEIN"/>
    <property type="match status" value="1"/>
</dbReference>
<evidence type="ECO:0000313" key="2">
    <source>
        <dbReference type="EMBL" id="RSM76785.1"/>
    </source>
</evidence>
<accession>A0A428YZA6</accession>
<evidence type="ECO:0000313" key="3">
    <source>
        <dbReference type="Proteomes" id="UP000287547"/>
    </source>
</evidence>
<reference evidence="2 3" key="1">
    <citation type="submission" date="2018-05" db="EMBL/GenBank/DDBJ databases">
        <title>Evolution of GPA BGCs.</title>
        <authorList>
            <person name="Waglechner N."/>
            <person name="Wright G.D."/>
        </authorList>
    </citation>
    <scope>NUCLEOTIDE SEQUENCE [LARGE SCALE GENOMIC DNA]</scope>
    <source>
        <strain evidence="2 3">A82846</strain>
    </source>
</reference>
<feature type="chain" id="PRO_5039727775" description="Lipoprotein" evidence="1">
    <location>
        <begin position="29"/>
        <end position="185"/>
    </location>
</feature>
<organism evidence="2 3">
    <name type="scientific">Kibdelosporangium aridum</name>
    <dbReference type="NCBI Taxonomy" id="2030"/>
    <lineage>
        <taxon>Bacteria</taxon>
        <taxon>Bacillati</taxon>
        <taxon>Actinomycetota</taxon>
        <taxon>Actinomycetes</taxon>
        <taxon>Pseudonocardiales</taxon>
        <taxon>Pseudonocardiaceae</taxon>
        <taxon>Kibdelosporangium</taxon>
    </lineage>
</organism>
<name>A0A428YZA6_KIBAR</name>
<dbReference type="EMBL" id="QHKI01000043">
    <property type="protein sequence ID" value="RSM76785.1"/>
    <property type="molecule type" value="Genomic_DNA"/>
</dbReference>
<evidence type="ECO:0000256" key="1">
    <source>
        <dbReference type="SAM" id="SignalP"/>
    </source>
</evidence>